<name>A0A1R3IWE3_COCAP</name>
<keyword evidence="2" id="KW-1185">Reference proteome</keyword>
<evidence type="ECO:0000313" key="1">
    <source>
        <dbReference type="EMBL" id="OMO86902.1"/>
    </source>
</evidence>
<organism evidence="1 2">
    <name type="scientific">Corchorus capsularis</name>
    <name type="common">Jute</name>
    <dbReference type="NCBI Taxonomy" id="210143"/>
    <lineage>
        <taxon>Eukaryota</taxon>
        <taxon>Viridiplantae</taxon>
        <taxon>Streptophyta</taxon>
        <taxon>Embryophyta</taxon>
        <taxon>Tracheophyta</taxon>
        <taxon>Spermatophyta</taxon>
        <taxon>Magnoliopsida</taxon>
        <taxon>eudicotyledons</taxon>
        <taxon>Gunneridae</taxon>
        <taxon>Pentapetalae</taxon>
        <taxon>rosids</taxon>
        <taxon>malvids</taxon>
        <taxon>Malvales</taxon>
        <taxon>Malvaceae</taxon>
        <taxon>Grewioideae</taxon>
        <taxon>Apeibeae</taxon>
        <taxon>Corchorus</taxon>
    </lineage>
</organism>
<dbReference type="Proteomes" id="UP000188268">
    <property type="component" value="Unassembled WGS sequence"/>
</dbReference>
<gene>
    <name evidence="1" type="ORF">CCACVL1_09401</name>
</gene>
<evidence type="ECO:0000313" key="2">
    <source>
        <dbReference type="Proteomes" id="UP000188268"/>
    </source>
</evidence>
<dbReference type="Gramene" id="OMO86902">
    <property type="protein sequence ID" value="OMO86902"/>
    <property type="gene ID" value="CCACVL1_09401"/>
</dbReference>
<sequence>MERNCNAQTWKLFAPVHTRGRCELHNLHLA</sequence>
<reference evidence="1 2" key="1">
    <citation type="submission" date="2013-09" db="EMBL/GenBank/DDBJ databases">
        <title>Corchorus capsularis genome sequencing.</title>
        <authorList>
            <person name="Alam M."/>
            <person name="Haque M.S."/>
            <person name="Islam M.S."/>
            <person name="Emdad E.M."/>
            <person name="Islam M.M."/>
            <person name="Ahmed B."/>
            <person name="Halim A."/>
            <person name="Hossen Q.M.M."/>
            <person name="Hossain M.Z."/>
            <person name="Ahmed R."/>
            <person name="Khan M.M."/>
            <person name="Islam R."/>
            <person name="Rashid M.M."/>
            <person name="Khan S.A."/>
            <person name="Rahman M.S."/>
            <person name="Alam M."/>
        </authorList>
    </citation>
    <scope>NUCLEOTIDE SEQUENCE [LARGE SCALE GENOMIC DNA]</scope>
    <source>
        <strain evidence="2">cv. CVL-1</strain>
        <tissue evidence="1">Whole seedling</tissue>
    </source>
</reference>
<proteinExistence type="predicted"/>
<accession>A0A1R3IWE3</accession>
<comment type="caution">
    <text evidence="1">The sequence shown here is derived from an EMBL/GenBank/DDBJ whole genome shotgun (WGS) entry which is preliminary data.</text>
</comment>
<protein>
    <submittedName>
        <fullName evidence="1">Uncharacterized protein</fullName>
    </submittedName>
</protein>
<dbReference type="EMBL" id="AWWV01009373">
    <property type="protein sequence ID" value="OMO86902.1"/>
    <property type="molecule type" value="Genomic_DNA"/>
</dbReference>
<dbReference type="AlphaFoldDB" id="A0A1R3IWE3"/>